<name>A0ABZ0HLC5_9HYPH</name>
<reference evidence="6 7" key="1">
    <citation type="submission" date="2023-10" db="EMBL/GenBank/DDBJ databases">
        <title>Novel methanotroph of the genus Methylocapsa from a subarctic wetland.</title>
        <authorList>
            <person name="Belova S.E."/>
            <person name="Oshkin I.Y."/>
            <person name="Miroshnikov K."/>
            <person name="Dedysh S.N."/>
        </authorList>
    </citation>
    <scope>NUCLEOTIDE SEQUENCE [LARGE SCALE GENOMIC DNA]</scope>
    <source>
        <strain evidence="6 7">RX1</strain>
    </source>
</reference>
<evidence type="ECO:0000313" key="6">
    <source>
        <dbReference type="EMBL" id="WOJ88087.1"/>
    </source>
</evidence>
<evidence type="ECO:0000256" key="4">
    <source>
        <dbReference type="ARBA" id="ARBA00023136"/>
    </source>
</evidence>
<organism evidence="6 7">
    <name type="scientific">Methylocapsa polymorpha</name>
    <dbReference type="NCBI Taxonomy" id="3080828"/>
    <lineage>
        <taxon>Bacteria</taxon>
        <taxon>Pseudomonadati</taxon>
        <taxon>Pseudomonadota</taxon>
        <taxon>Alphaproteobacteria</taxon>
        <taxon>Hyphomicrobiales</taxon>
        <taxon>Beijerinckiaceae</taxon>
        <taxon>Methylocapsa</taxon>
    </lineage>
</organism>
<keyword evidence="7" id="KW-1185">Reference proteome</keyword>
<gene>
    <name evidence="6" type="ORF">RZS28_09475</name>
</gene>
<evidence type="ECO:0000313" key="7">
    <source>
        <dbReference type="Proteomes" id="UP001626536"/>
    </source>
</evidence>
<keyword evidence="2 5" id="KW-0812">Transmembrane</keyword>
<dbReference type="EMBL" id="CP136862">
    <property type="protein sequence ID" value="WOJ88087.1"/>
    <property type="molecule type" value="Genomic_DNA"/>
</dbReference>
<feature type="transmembrane region" description="Helical" evidence="5">
    <location>
        <begin position="80"/>
        <end position="101"/>
    </location>
</feature>
<dbReference type="InterPro" id="IPR008217">
    <property type="entry name" value="Ccc1_fam"/>
</dbReference>
<proteinExistence type="predicted"/>
<keyword evidence="3 5" id="KW-1133">Transmembrane helix</keyword>
<protein>
    <submittedName>
        <fullName evidence="6">VIT1/CCC1 transporter family protein</fullName>
    </submittedName>
</protein>
<evidence type="ECO:0000256" key="3">
    <source>
        <dbReference type="ARBA" id="ARBA00022989"/>
    </source>
</evidence>
<sequence length="103" mass="10566">MTLGLRATASRSRRPDARSKSALTIGGAYVIGGLIAPVPLFLREGSFAGASHFNCGHIDGALHFWRRHGQMTGVAPLRSALQTAIVGGLAAAAAFALARLVGG</sequence>
<accession>A0ABZ0HLC5</accession>
<evidence type="ECO:0000256" key="1">
    <source>
        <dbReference type="ARBA" id="ARBA00004127"/>
    </source>
</evidence>
<keyword evidence="4 5" id="KW-0472">Membrane</keyword>
<dbReference type="Pfam" id="PF01988">
    <property type="entry name" value="VIT1"/>
    <property type="match status" value="1"/>
</dbReference>
<comment type="subcellular location">
    <subcellularLocation>
        <location evidence="1">Endomembrane system</location>
        <topology evidence="1">Multi-pass membrane protein</topology>
    </subcellularLocation>
</comment>
<dbReference type="Proteomes" id="UP001626536">
    <property type="component" value="Chromosome"/>
</dbReference>
<evidence type="ECO:0000256" key="2">
    <source>
        <dbReference type="ARBA" id="ARBA00022692"/>
    </source>
</evidence>
<feature type="transmembrane region" description="Helical" evidence="5">
    <location>
        <begin position="21"/>
        <end position="42"/>
    </location>
</feature>
<evidence type="ECO:0000256" key="5">
    <source>
        <dbReference type="SAM" id="Phobius"/>
    </source>
</evidence>